<protein>
    <recommendedName>
        <fullName evidence="2">Anti-sigma factor antagonist</fullName>
    </recommendedName>
</protein>
<evidence type="ECO:0000313" key="4">
    <source>
        <dbReference type="EMBL" id="MBA0086793.1"/>
    </source>
</evidence>
<comment type="caution">
    <text evidence="4">The sequence shown here is derived from an EMBL/GenBank/DDBJ whole genome shotgun (WGS) entry which is preliminary data.</text>
</comment>
<keyword evidence="5" id="KW-1185">Reference proteome</keyword>
<evidence type="ECO:0000259" key="3">
    <source>
        <dbReference type="PROSITE" id="PS50801"/>
    </source>
</evidence>
<dbReference type="EMBL" id="JACDQQ010001681">
    <property type="protein sequence ID" value="MBA0086793.1"/>
    <property type="molecule type" value="Genomic_DNA"/>
</dbReference>
<dbReference type="Gene3D" id="3.30.750.24">
    <property type="entry name" value="STAS domain"/>
    <property type="match status" value="1"/>
</dbReference>
<name>A0A7V8NSN4_9BACT</name>
<sequence>MALKMTNREVDGVSVVALDGRIVLGEESNALREKVKGLISAGKKKIVLNMDNVTFIDSAGLGTLVAAHHSAKSQGAGLRLCHLGSKFQEVLQITKLMTVFDVYNTEAEAVASFSK</sequence>
<dbReference type="Pfam" id="PF01740">
    <property type="entry name" value="STAS"/>
    <property type="match status" value="1"/>
</dbReference>
<comment type="similarity">
    <text evidence="1 2">Belongs to the anti-sigma-factor antagonist family.</text>
</comment>
<dbReference type="AlphaFoldDB" id="A0A7V8NSN4"/>
<dbReference type="PANTHER" id="PTHR33495:SF2">
    <property type="entry name" value="ANTI-SIGMA FACTOR ANTAGONIST TM_1081-RELATED"/>
    <property type="match status" value="1"/>
</dbReference>
<dbReference type="CDD" id="cd07043">
    <property type="entry name" value="STAS_anti-anti-sigma_factors"/>
    <property type="match status" value="1"/>
</dbReference>
<dbReference type="NCBIfam" id="TIGR00377">
    <property type="entry name" value="ant_ant_sig"/>
    <property type="match status" value="1"/>
</dbReference>
<dbReference type="PROSITE" id="PS50801">
    <property type="entry name" value="STAS"/>
    <property type="match status" value="1"/>
</dbReference>
<evidence type="ECO:0000313" key="5">
    <source>
        <dbReference type="Proteomes" id="UP000567293"/>
    </source>
</evidence>
<dbReference type="GO" id="GO:0043856">
    <property type="term" value="F:anti-sigma factor antagonist activity"/>
    <property type="evidence" value="ECO:0007669"/>
    <property type="project" value="InterPro"/>
</dbReference>
<evidence type="ECO:0000256" key="1">
    <source>
        <dbReference type="ARBA" id="ARBA00009013"/>
    </source>
</evidence>
<dbReference type="SUPFAM" id="SSF52091">
    <property type="entry name" value="SpoIIaa-like"/>
    <property type="match status" value="1"/>
</dbReference>
<accession>A0A7V8NSN4</accession>
<reference evidence="4" key="1">
    <citation type="submission" date="2020-06" db="EMBL/GenBank/DDBJ databases">
        <title>Legume-microbial interactions unlock mineral nutrients during tropical forest succession.</title>
        <authorList>
            <person name="Epihov D.Z."/>
        </authorList>
    </citation>
    <scope>NUCLEOTIDE SEQUENCE [LARGE SCALE GENOMIC DNA]</scope>
    <source>
        <strain evidence="4">Pan2503</strain>
    </source>
</reference>
<evidence type="ECO:0000256" key="2">
    <source>
        <dbReference type="RuleBase" id="RU003749"/>
    </source>
</evidence>
<dbReference type="InterPro" id="IPR002645">
    <property type="entry name" value="STAS_dom"/>
</dbReference>
<dbReference type="InterPro" id="IPR003658">
    <property type="entry name" value="Anti-sigma_ant"/>
</dbReference>
<dbReference type="Proteomes" id="UP000567293">
    <property type="component" value="Unassembled WGS sequence"/>
</dbReference>
<feature type="domain" description="STAS" evidence="3">
    <location>
        <begin position="3"/>
        <end position="113"/>
    </location>
</feature>
<organism evidence="4 5">
    <name type="scientific">Candidatus Acidiferrum panamense</name>
    <dbReference type="NCBI Taxonomy" id="2741543"/>
    <lineage>
        <taxon>Bacteria</taxon>
        <taxon>Pseudomonadati</taxon>
        <taxon>Acidobacteriota</taxon>
        <taxon>Terriglobia</taxon>
        <taxon>Candidatus Acidiferrales</taxon>
        <taxon>Candidatus Acidiferrum</taxon>
    </lineage>
</organism>
<proteinExistence type="inferred from homology"/>
<dbReference type="PANTHER" id="PTHR33495">
    <property type="entry name" value="ANTI-SIGMA FACTOR ANTAGONIST TM_1081-RELATED-RELATED"/>
    <property type="match status" value="1"/>
</dbReference>
<gene>
    <name evidence="4" type="ORF">HRJ53_17570</name>
</gene>
<dbReference type="InterPro" id="IPR036513">
    <property type="entry name" value="STAS_dom_sf"/>
</dbReference>